<dbReference type="Gene3D" id="3.30.710.10">
    <property type="entry name" value="Potassium Channel Kv1.1, Chain A"/>
    <property type="match status" value="1"/>
</dbReference>
<dbReference type="AlphaFoldDB" id="A0A8S8ZAX3"/>
<feature type="compositionally biased region" description="Polar residues" evidence="1">
    <location>
        <begin position="107"/>
        <end position="122"/>
    </location>
</feature>
<protein>
    <recommendedName>
        <fullName evidence="4">BTB domain-containing protein</fullName>
    </recommendedName>
</protein>
<evidence type="ECO:0000313" key="3">
    <source>
        <dbReference type="Proteomes" id="UP000433876"/>
    </source>
</evidence>
<gene>
    <name evidence="2" type="ORF">SMACR_01169</name>
</gene>
<dbReference type="InterPro" id="IPR011333">
    <property type="entry name" value="SKP1/BTB/POZ_sf"/>
</dbReference>
<feature type="compositionally biased region" description="Low complexity" evidence="1">
    <location>
        <begin position="16"/>
        <end position="48"/>
    </location>
</feature>
<dbReference type="OMA" id="QDYLGPH"/>
<sequence length="618" mass="65953">MSGSETNSQGQNGSVFGSNPNPSSFGPPTTNNASQPSNTTPTPTPNASVTMSSLAKAGGQQNAQHSQSLFGPPVSSTSTAPSANGSAFGPSPIPPTPGSTARASVYGNGTSATTDPAATGSSLFGPAPVQGGLGTAADTTNSSSTGDGLFGSTPTATDPTSNCSSSSGSRLGSRLVSTTAPSKTAANLFGILTPAGTGALTTDFSSSSALNQSQATLQMAAASNTSDATLTNETEGSALPERSVIDIVTDGDLLLEVGGDEESESSQPQRFRVSSSALSRHSPVWKNMLFGPWRESKQVNAESEQWIVELPGDPLKPMQIVLGIIHNRFSHVPPFLSLDELYKLLILTNKYDMTDVLKLWRAQWTSVAHGDLSSADTLKSLFIAWELGDANLFILRVEEISLNANFENETLFGTRKTSFRKSILAGAPVAGDAEWIDLEHQDYLGPHDMVDIIGAVRKEALLMIMTPLTEDYSTRRFSSFRTACSGRPQSDAPSVFGRGSPALCDAAILGGLMIHIDNRFTNTTMLPFVTESVVQVASRVFPKIEKIEVLPAHPLCSLNERYATLSEMIQNGLYGLVAKHLKPWHKKHLYDQRKKTGIEFSRAGQKKYEKQANNRRYW</sequence>
<evidence type="ECO:0000313" key="2">
    <source>
        <dbReference type="EMBL" id="KAA8620683.1"/>
    </source>
</evidence>
<feature type="compositionally biased region" description="Polar residues" evidence="1">
    <location>
        <begin position="49"/>
        <end position="69"/>
    </location>
</feature>
<dbReference type="VEuPathDB" id="FungiDB:SMAC_01169"/>
<comment type="caution">
    <text evidence="2">The sequence shown here is derived from an EMBL/GenBank/DDBJ whole genome shotgun (WGS) entry which is preliminary data.</text>
</comment>
<feature type="compositionally biased region" description="Polar residues" evidence="1">
    <location>
        <begin position="137"/>
        <end position="163"/>
    </location>
</feature>
<evidence type="ECO:0000256" key="1">
    <source>
        <dbReference type="SAM" id="MobiDB-lite"/>
    </source>
</evidence>
<organism evidence="2 3">
    <name type="scientific">Sordaria macrospora</name>
    <dbReference type="NCBI Taxonomy" id="5147"/>
    <lineage>
        <taxon>Eukaryota</taxon>
        <taxon>Fungi</taxon>
        <taxon>Dikarya</taxon>
        <taxon>Ascomycota</taxon>
        <taxon>Pezizomycotina</taxon>
        <taxon>Sordariomycetes</taxon>
        <taxon>Sordariomycetidae</taxon>
        <taxon>Sordariales</taxon>
        <taxon>Sordariaceae</taxon>
        <taxon>Sordaria</taxon>
    </lineage>
</organism>
<feature type="compositionally biased region" description="Low complexity" evidence="1">
    <location>
        <begin position="72"/>
        <end position="83"/>
    </location>
</feature>
<evidence type="ECO:0008006" key="4">
    <source>
        <dbReference type="Google" id="ProtNLM"/>
    </source>
</evidence>
<name>A0A8S8ZAX3_SORMA</name>
<proteinExistence type="predicted"/>
<dbReference type="SUPFAM" id="SSF54695">
    <property type="entry name" value="POZ domain"/>
    <property type="match status" value="1"/>
</dbReference>
<dbReference type="Proteomes" id="UP000433876">
    <property type="component" value="Unassembled WGS sequence"/>
</dbReference>
<accession>A0A8S8ZAX3</accession>
<dbReference type="EMBL" id="NMPR01000364">
    <property type="protein sequence ID" value="KAA8620683.1"/>
    <property type="molecule type" value="Genomic_DNA"/>
</dbReference>
<feature type="compositionally biased region" description="Polar residues" evidence="1">
    <location>
        <begin position="1"/>
        <end position="15"/>
    </location>
</feature>
<feature type="region of interest" description="Disordered" evidence="1">
    <location>
        <begin position="1"/>
        <end position="176"/>
    </location>
</feature>
<feature type="compositionally biased region" description="Low complexity" evidence="1">
    <location>
        <begin position="164"/>
        <end position="175"/>
    </location>
</feature>
<reference evidence="2 3" key="1">
    <citation type="submission" date="2017-07" db="EMBL/GenBank/DDBJ databases">
        <title>Genome sequence of the Sordaria macrospora wild type strain R19027.</title>
        <authorList>
            <person name="Nowrousian M."/>
            <person name="Teichert I."/>
            <person name="Kueck U."/>
        </authorList>
    </citation>
    <scope>NUCLEOTIDE SEQUENCE [LARGE SCALE GENOMIC DNA]</scope>
    <source>
        <strain evidence="2 3">R19027</strain>
        <tissue evidence="2">Mycelium</tissue>
    </source>
</reference>